<evidence type="ECO:0000259" key="3">
    <source>
        <dbReference type="Pfam" id="PF20028"/>
    </source>
</evidence>
<proteinExistence type="predicted"/>
<protein>
    <submittedName>
        <fullName evidence="4">Trypsin-like peptidase</fullName>
    </submittedName>
</protein>
<dbReference type="InterPro" id="IPR045431">
    <property type="entry name" value="EAD2"/>
</dbReference>
<dbReference type="Pfam" id="PF20028">
    <property type="entry name" value="VMAP-C"/>
    <property type="match status" value="1"/>
</dbReference>
<name>A0A4R6V3W8_9ACTN</name>
<dbReference type="OrthoDB" id="3307525at2"/>
<dbReference type="Proteomes" id="UP000295281">
    <property type="component" value="Unassembled WGS sequence"/>
</dbReference>
<dbReference type="EMBL" id="SNYN01000004">
    <property type="protein sequence ID" value="TDQ53461.1"/>
    <property type="molecule type" value="Genomic_DNA"/>
</dbReference>
<organism evidence="4 5">
    <name type="scientific">Actinorugispora endophytica</name>
    <dbReference type="NCBI Taxonomy" id="1605990"/>
    <lineage>
        <taxon>Bacteria</taxon>
        <taxon>Bacillati</taxon>
        <taxon>Actinomycetota</taxon>
        <taxon>Actinomycetes</taxon>
        <taxon>Streptosporangiales</taxon>
        <taxon>Nocardiopsidaceae</taxon>
        <taxon>Actinorugispora</taxon>
    </lineage>
</organism>
<dbReference type="Pfam" id="PF19916">
    <property type="entry name" value="VMAP-M0"/>
    <property type="match status" value="1"/>
</dbReference>
<dbReference type="SUPFAM" id="SSF50494">
    <property type="entry name" value="Trypsin-like serine proteases"/>
    <property type="match status" value="1"/>
</dbReference>
<dbReference type="Pfam" id="PF19956">
    <property type="entry name" value="EAD2"/>
    <property type="match status" value="1"/>
</dbReference>
<dbReference type="InterPro" id="IPR045450">
    <property type="entry name" value="VMAP_C"/>
</dbReference>
<gene>
    <name evidence="4" type="ORF">EV190_104251</name>
</gene>
<sequence length="712" mass="79592">MTRLPTTAETWRVRVLNRVGEAVGAGVLIDENRVLTCAHVVADALGAPSDGPRPHDVLRVDFLGRDPVRVECRVHEDGWYPILDLRGDLAVLELLAEPPYGAGPAALRRWDGAAPTRVRAFGHPAREPDGRWAHARTVASAGPGAEWVQLDGDGRNYQIDHGYSGAGVVDERTGEVIGVVVGRDLDPDRQVAWMIPLETVQLYWPRLRLGPAAPGPDRFPGSRSQVVPHHGLSEPAERLFVRELFGLDGVRDRGSRDLYVSLFEQRYPRRPAVPRHEEDHVDVRNLLRVCQSRPGGLHELRAILGTRHSKADLRALDRLIGDFFPDPLLRSEERNNLYELLSRVDPDILPRGLADEASGLLGPFLRADPGDLIAVAEELEEVTAARYDGIPPLLFLTARIGRILVDPPGPRIRAWTEHTAERLGVSRGSLLNAVAEADRGDARPSTRPWYYVTELDEDGAAPDHYLLTITLQHDTGQSRVVEADDVPHPLTEIPRRLEARLEEAPADVVRLGRPVIEFVLPRKLLNHPVDEWTIGSSNVEHRICIAYPVVVRSQERLRDPALRNAWLRKWEWVGRYGRIRDERSTHWVAGPGQEAPEALLTRLFNDERRVCLVVGHAPVVHADPARDLVRVGWQSGVPIMLWCRDVRDFADFRGQVQRLLRAGGLLDLPEQVHRLRNEAELAGDPDHLGRHLTLLWDDADRVEGPGPLRAPA</sequence>
<evidence type="ECO:0000313" key="4">
    <source>
        <dbReference type="EMBL" id="TDQ53461.1"/>
    </source>
</evidence>
<dbReference type="InterPro" id="IPR009003">
    <property type="entry name" value="Peptidase_S1_PA"/>
</dbReference>
<reference evidence="4 5" key="1">
    <citation type="submission" date="2019-03" db="EMBL/GenBank/DDBJ databases">
        <title>Genomic Encyclopedia of Type Strains, Phase IV (KMG-IV): sequencing the most valuable type-strain genomes for metagenomic binning, comparative biology and taxonomic classification.</title>
        <authorList>
            <person name="Goeker M."/>
        </authorList>
    </citation>
    <scope>NUCLEOTIDE SEQUENCE [LARGE SCALE GENOMIC DNA]</scope>
    <source>
        <strain evidence="4 5">DSM 46770</strain>
    </source>
</reference>
<dbReference type="Gene3D" id="2.40.10.120">
    <property type="match status" value="1"/>
</dbReference>
<feature type="domain" description="vWA-MoxR associated protein middle region 0" evidence="1">
    <location>
        <begin position="330"/>
        <end position="427"/>
    </location>
</feature>
<keyword evidence="5" id="KW-1185">Reference proteome</keyword>
<evidence type="ECO:0000313" key="5">
    <source>
        <dbReference type="Proteomes" id="UP000295281"/>
    </source>
</evidence>
<feature type="domain" description="Effector-associated" evidence="2">
    <location>
        <begin position="244"/>
        <end position="320"/>
    </location>
</feature>
<dbReference type="Pfam" id="PF13365">
    <property type="entry name" value="Trypsin_2"/>
    <property type="match status" value="1"/>
</dbReference>
<accession>A0A4R6V3W8</accession>
<dbReference type="InterPro" id="IPR045555">
    <property type="entry name" value="VMAP-M0"/>
</dbReference>
<dbReference type="AlphaFoldDB" id="A0A4R6V3W8"/>
<evidence type="ECO:0000259" key="1">
    <source>
        <dbReference type="Pfam" id="PF19916"/>
    </source>
</evidence>
<evidence type="ECO:0000259" key="2">
    <source>
        <dbReference type="Pfam" id="PF19956"/>
    </source>
</evidence>
<feature type="domain" description="vWA-MoxR associated protein C-terminal" evidence="3">
    <location>
        <begin position="463"/>
        <end position="699"/>
    </location>
</feature>
<comment type="caution">
    <text evidence="4">The sequence shown here is derived from an EMBL/GenBank/DDBJ whole genome shotgun (WGS) entry which is preliminary data.</text>
</comment>